<gene>
    <name evidence="4" type="ORF">GCK32_013719</name>
</gene>
<dbReference type="Proteomes" id="UP001331761">
    <property type="component" value="Unassembled WGS sequence"/>
</dbReference>
<feature type="signal peptide" evidence="2">
    <location>
        <begin position="1"/>
        <end position="17"/>
    </location>
</feature>
<dbReference type="InterPro" id="IPR003582">
    <property type="entry name" value="ShKT_dom"/>
</dbReference>
<evidence type="ECO:0000259" key="3">
    <source>
        <dbReference type="PROSITE" id="PS51670"/>
    </source>
</evidence>
<name>A0AAN8IY10_TRICO</name>
<dbReference type="PROSITE" id="PS51670">
    <property type="entry name" value="SHKT"/>
    <property type="match status" value="1"/>
</dbReference>
<dbReference type="AlphaFoldDB" id="A0AAN8IY10"/>
<feature type="chain" id="PRO_5042883698" description="ShKT domain-containing protein" evidence="2">
    <location>
        <begin position="18"/>
        <end position="132"/>
    </location>
</feature>
<protein>
    <recommendedName>
        <fullName evidence="3">ShKT domain-containing protein</fullName>
    </recommendedName>
</protein>
<comment type="caution">
    <text evidence="4">The sequence shown here is derived from an EMBL/GenBank/DDBJ whole genome shotgun (WGS) entry which is preliminary data.</text>
</comment>
<proteinExistence type="predicted"/>
<evidence type="ECO:0000313" key="5">
    <source>
        <dbReference type="Proteomes" id="UP001331761"/>
    </source>
</evidence>
<evidence type="ECO:0000313" key="4">
    <source>
        <dbReference type="EMBL" id="KAK5985697.1"/>
    </source>
</evidence>
<evidence type="ECO:0000256" key="2">
    <source>
        <dbReference type="SAM" id="SignalP"/>
    </source>
</evidence>
<dbReference type="EMBL" id="WIXE01001434">
    <property type="protein sequence ID" value="KAK5985697.1"/>
    <property type="molecule type" value="Genomic_DNA"/>
</dbReference>
<feature type="domain" description="ShKT" evidence="3">
    <location>
        <begin position="33"/>
        <end position="71"/>
    </location>
</feature>
<keyword evidence="5" id="KW-1185">Reference proteome</keyword>
<accession>A0AAN8IY10</accession>
<keyword evidence="2" id="KW-0732">Signal</keyword>
<dbReference type="Pfam" id="PF01549">
    <property type="entry name" value="ShK"/>
    <property type="match status" value="2"/>
</dbReference>
<organism evidence="4 5">
    <name type="scientific">Trichostrongylus colubriformis</name>
    <name type="common">Black scour worm</name>
    <dbReference type="NCBI Taxonomy" id="6319"/>
    <lineage>
        <taxon>Eukaryota</taxon>
        <taxon>Metazoa</taxon>
        <taxon>Ecdysozoa</taxon>
        <taxon>Nematoda</taxon>
        <taxon>Chromadorea</taxon>
        <taxon>Rhabditida</taxon>
        <taxon>Rhabditina</taxon>
        <taxon>Rhabditomorpha</taxon>
        <taxon>Strongyloidea</taxon>
        <taxon>Trichostrongylidae</taxon>
        <taxon>Trichostrongylus</taxon>
    </lineage>
</organism>
<comment type="caution">
    <text evidence="1">Lacks conserved residue(s) required for the propagation of feature annotation.</text>
</comment>
<evidence type="ECO:0000256" key="1">
    <source>
        <dbReference type="PROSITE-ProRule" id="PRU01005"/>
    </source>
</evidence>
<reference evidence="4 5" key="1">
    <citation type="submission" date="2019-10" db="EMBL/GenBank/DDBJ databases">
        <title>Assembly and Annotation for the nematode Trichostrongylus colubriformis.</title>
        <authorList>
            <person name="Martin J."/>
        </authorList>
    </citation>
    <scope>NUCLEOTIDE SEQUENCE [LARGE SCALE GENOMIC DNA]</scope>
    <source>
        <strain evidence="4">G859</strain>
        <tissue evidence="4">Whole worm</tissue>
    </source>
</reference>
<sequence>MRSVLITVATLATLVVADLDFHSWWKGIKGDKCKDNDPDYCAAAIPEGFCMSKYHTKKEIKARCRKSCNMCCRDRDKSRCKKYRDEDPNFCNTNSITRDELKMVCGKTCHLCNDNPEEYKTSYLFKKTVIRT</sequence>